<dbReference type="SMART" id="SM00387">
    <property type="entry name" value="HATPase_c"/>
    <property type="match status" value="1"/>
</dbReference>
<dbReference type="CDD" id="cd00130">
    <property type="entry name" value="PAS"/>
    <property type="match status" value="1"/>
</dbReference>
<dbReference type="Proteomes" id="UP000738431">
    <property type="component" value="Chromosome"/>
</dbReference>
<feature type="modified residue" description="4-aspartylphosphate" evidence="4">
    <location>
        <position position="916"/>
    </location>
</feature>
<dbReference type="SUPFAM" id="SSF55874">
    <property type="entry name" value="ATPase domain of HSP90 chaperone/DNA topoisomerase II/histidine kinase"/>
    <property type="match status" value="1"/>
</dbReference>
<name>A0ABZ1C702_9BACT</name>
<evidence type="ECO:0000256" key="1">
    <source>
        <dbReference type="ARBA" id="ARBA00000085"/>
    </source>
</evidence>
<dbReference type="PANTHER" id="PTHR43065">
    <property type="entry name" value="SENSOR HISTIDINE KINASE"/>
    <property type="match status" value="1"/>
</dbReference>
<evidence type="ECO:0000256" key="5">
    <source>
        <dbReference type="SAM" id="Phobius"/>
    </source>
</evidence>
<evidence type="ECO:0000256" key="3">
    <source>
        <dbReference type="ARBA" id="ARBA00022553"/>
    </source>
</evidence>
<protein>
    <recommendedName>
        <fullName evidence="2">histidine kinase</fullName>
        <ecNumber evidence="2">2.7.13.3</ecNumber>
    </recommendedName>
</protein>
<dbReference type="InterPro" id="IPR005467">
    <property type="entry name" value="His_kinase_dom"/>
</dbReference>
<keyword evidence="5" id="KW-0812">Transmembrane</keyword>
<dbReference type="InterPro" id="IPR036890">
    <property type="entry name" value="HATPase_C_sf"/>
</dbReference>
<gene>
    <name evidence="10" type="ORF">K1X11_022055</name>
</gene>
<dbReference type="SMART" id="SM00388">
    <property type="entry name" value="HisKA"/>
    <property type="match status" value="1"/>
</dbReference>
<dbReference type="CDD" id="cd00082">
    <property type="entry name" value="HisKA"/>
    <property type="match status" value="1"/>
</dbReference>
<evidence type="ECO:0000259" key="9">
    <source>
        <dbReference type="PROSITE" id="PS50113"/>
    </source>
</evidence>
<feature type="transmembrane region" description="Helical" evidence="5">
    <location>
        <begin position="12"/>
        <end position="32"/>
    </location>
</feature>
<keyword evidence="5" id="KW-1133">Transmembrane helix</keyword>
<evidence type="ECO:0000313" key="10">
    <source>
        <dbReference type="EMBL" id="WRQ87508.1"/>
    </source>
</evidence>
<dbReference type="SMART" id="SM00086">
    <property type="entry name" value="PAC"/>
    <property type="match status" value="3"/>
</dbReference>
<dbReference type="InterPro" id="IPR035965">
    <property type="entry name" value="PAS-like_dom_sf"/>
</dbReference>
<organism evidence="10 11">
    <name type="scientific">Actomonas aquatica</name>
    <dbReference type="NCBI Taxonomy" id="2866162"/>
    <lineage>
        <taxon>Bacteria</taxon>
        <taxon>Pseudomonadati</taxon>
        <taxon>Verrucomicrobiota</taxon>
        <taxon>Opitutia</taxon>
        <taxon>Opitutales</taxon>
        <taxon>Opitutaceae</taxon>
        <taxon>Actomonas</taxon>
    </lineage>
</organism>
<dbReference type="RefSeq" id="WP_324726041.1">
    <property type="nucleotide sequence ID" value="NZ_CP139781.1"/>
</dbReference>
<dbReference type="PRINTS" id="PR00344">
    <property type="entry name" value="BCTRLSENSOR"/>
</dbReference>
<dbReference type="Gene3D" id="1.10.287.130">
    <property type="match status" value="1"/>
</dbReference>
<reference evidence="10 11" key="2">
    <citation type="submission" date="2023-12" db="EMBL/GenBank/DDBJ databases">
        <title>Description of an unclassified Opitutus bacterium of Verrucomicrobiota.</title>
        <authorList>
            <person name="Zhang D.-F."/>
        </authorList>
    </citation>
    <scope>NUCLEOTIDE SEQUENCE [LARGE SCALE GENOMIC DNA]</scope>
    <source>
        <strain evidence="10 11">WL0086</strain>
    </source>
</reference>
<evidence type="ECO:0000256" key="4">
    <source>
        <dbReference type="PROSITE-ProRule" id="PRU00169"/>
    </source>
</evidence>
<dbReference type="Pfam" id="PF13426">
    <property type="entry name" value="PAS_9"/>
    <property type="match status" value="1"/>
</dbReference>
<feature type="domain" description="Response regulatory" evidence="7">
    <location>
        <begin position="862"/>
        <end position="982"/>
    </location>
</feature>
<dbReference type="InterPro" id="IPR003661">
    <property type="entry name" value="HisK_dim/P_dom"/>
</dbReference>
<evidence type="ECO:0000259" key="8">
    <source>
        <dbReference type="PROSITE" id="PS50112"/>
    </source>
</evidence>
<dbReference type="PROSITE" id="PS50110">
    <property type="entry name" value="RESPONSE_REGULATORY"/>
    <property type="match status" value="1"/>
</dbReference>
<dbReference type="InterPro" id="IPR036097">
    <property type="entry name" value="HisK_dim/P_sf"/>
</dbReference>
<feature type="domain" description="PAC" evidence="9">
    <location>
        <begin position="270"/>
        <end position="321"/>
    </location>
</feature>
<dbReference type="SMART" id="SM00448">
    <property type="entry name" value="REC"/>
    <property type="match status" value="1"/>
</dbReference>
<sequence>MSWPSALLLNGAGWGLLGGVLVVAAFVLGFWWRGRRGTSDPSKASQADQAGRERGQADLQSVLSNLDVLVWEAEVLVEGESLRWDFRIKETRMTQRLFAEGWQERRISLWRHLQVPEMAEMDRRSRGAILEGLPGYQQEFRVPEGDGFRWVRETVAIEQRAADRYWLVGFAVDITDQRLAEEEFRHSERSLTEILKGADCLLWRSQVERGADGVLQWLHFRIPRSGLYPRLFGDRPATMGGKLWSLVEVPDLEAMNRRSRDALENGAPEYEQTFSVRNRAGESFWLQEKVSIYPIGANQWHLVGIVTDVTQRRKAELAVRRSEGRYRSLFEHVPVSIVEADFTAVGEWLERLRGEGVTDLRAYLQRHPREISRGAMRVQILAANVAARRTIGAESTRQIRWRRRVLETPSSMEAVLEAFVALWEGRNFIERVVELRSLHGRHITTTMRWWVAHGEQGYDLSQVIMIYVDVTELKRVQGDLAAQREQLSVTLRSMKEGVVTTDTIGRVQFINPAAQELIGVSEANAIGQPLLRACGFKSAESGEPLSLELERVAAGDAVLNLPANTVIEKSPGDLRLIEGELAPVHDRESRVTGVVLVFRDITDRDRLEKEMVRATRLEGVGVLAGGIAHDFNNILTAVIGNLSIAAIDTEEHTDVGSAVRDARRAALKAKDLTQQLLTFAKGGEPIRAAVQLPEVIRDMAGFALHGANVRAEFDFAEDLWLANVDKGQIGRVVQNLVINAVQAMPGGGRVTLQARNEVLAYCPGRRLQPGKYVRIDISDTGGGIRPEHLARVFDPYFSTKESGSGLGLSAAYSIVAKHQGVIEVASTLGEGTTFTIWLPVAVTNETAPEEVAVELEAPLRGRVLFMDDEEPIREMIVTLLRRLGMEVQTTADGEELVEVYRREFERGTPPDLVLTDLTVPGGMGGQQAMEILLTINPAVRAVVSSGYSSDPILANFRDYGFCGMVAKPYELPELRRVLQEALSTEPDSS</sequence>
<dbReference type="InterPro" id="IPR001610">
    <property type="entry name" value="PAC"/>
</dbReference>
<dbReference type="NCBIfam" id="TIGR00229">
    <property type="entry name" value="sensory_box"/>
    <property type="match status" value="2"/>
</dbReference>
<dbReference type="Gene3D" id="3.30.450.20">
    <property type="entry name" value="PAS domain"/>
    <property type="match status" value="2"/>
</dbReference>
<keyword evidence="3 4" id="KW-0597">Phosphoprotein</keyword>
<dbReference type="InterPro" id="IPR011006">
    <property type="entry name" value="CheY-like_superfamily"/>
</dbReference>
<dbReference type="InterPro" id="IPR001789">
    <property type="entry name" value="Sig_transdc_resp-reg_receiver"/>
</dbReference>
<dbReference type="InterPro" id="IPR000700">
    <property type="entry name" value="PAS-assoc_C"/>
</dbReference>
<comment type="catalytic activity">
    <reaction evidence="1">
        <text>ATP + protein L-histidine = ADP + protein N-phospho-L-histidine.</text>
        <dbReference type="EC" id="2.7.13.3"/>
    </reaction>
</comment>
<dbReference type="SUPFAM" id="SSF47384">
    <property type="entry name" value="Homodimeric domain of signal transducing histidine kinase"/>
    <property type="match status" value="1"/>
</dbReference>
<proteinExistence type="predicted"/>
<dbReference type="InterPro" id="IPR003594">
    <property type="entry name" value="HATPase_dom"/>
</dbReference>
<dbReference type="CDD" id="cd00156">
    <property type="entry name" value="REC"/>
    <property type="match status" value="1"/>
</dbReference>
<dbReference type="Gene3D" id="3.40.50.2300">
    <property type="match status" value="1"/>
</dbReference>
<dbReference type="SUPFAM" id="SSF52172">
    <property type="entry name" value="CheY-like"/>
    <property type="match status" value="1"/>
</dbReference>
<evidence type="ECO:0000313" key="11">
    <source>
        <dbReference type="Proteomes" id="UP000738431"/>
    </source>
</evidence>
<evidence type="ECO:0000256" key="2">
    <source>
        <dbReference type="ARBA" id="ARBA00012438"/>
    </source>
</evidence>
<dbReference type="SUPFAM" id="SSF55785">
    <property type="entry name" value="PYP-like sensor domain (PAS domain)"/>
    <property type="match status" value="4"/>
</dbReference>
<evidence type="ECO:0000259" key="6">
    <source>
        <dbReference type="PROSITE" id="PS50109"/>
    </source>
</evidence>
<dbReference type="EC" id="2.7.13.3" evidence="2"/>
<dbReference type="PANTHER" id="PTHR43065:SF42">
    <property type="entry name" value="TWO-COMPONENT SENSOR PPRA"/>
    <property type="match status" value="1"/>
</dbReference>
<feature type="domain" description="Histidine kinase" evidence="6">
    <location>
        <begin position="626"/>
        <end position="842"/>
    </location>
</feature>
<feature type="domain" description="PAS" evidence="8">
    <location>
        <begin position="483"/>
        <end position="531"/>
    </location>
</feature>
<dbReference type="PROSITE" id="PS50113">
    <property type="entry name" value="PAC"/>
    <property type="match status" value="2"/>
</dbReference>
<dbReference type="EMBL" id="CP139781">
    <property type="protein sequence ID" value="WRQ87508.1"/>
    <property type="molecule type" value="Genomic_DNA"/>
</dbReference>
<dbReference type="Pfam" id="PF00072">
    <property type="entry name" value="Response_reg"/>
    <property type="match status" value="1"/>
</dbReference>
<dbReference type="Pfam" id="PF02518">
    <property type="entry name" value="HATPase_c"/>
    <property type="match status" value="1"/>
</dbReference>
<dbReference type="Gene3D" id="3.30.565.10">
    <property type="entry name" value="Histidine kinase-like ATPase, C-terminal domain"/>
    <property type="match status" value="1"/>
</dbReference>
<feature type="domain" description="PAC" evidence="9">
    <location>
        <begin position="561"/>
        <end position="613"/>
    </location>
</feature>
<dbReference type="PROSITE" id="PS50109">
    <property type="entry name" value="HIS_KIN"/>
    <property type="match status" value="1"/>
</dbReference>
<accession>A0ABZ1C702</accession>
<evidence type="ECO:0000259" key="7">
    <source>
        <dbReference type="PROSITE" id="PS50110"/>
    </source>
</evidence>
<reference evidence="10 11" key="1">
    <citation type="submission" date="2021-08" db="EMBL/GenBank/DDBJ databases">
        <authorList>
            <person name="Zhang D."/>
            <person name="Zhang A."/>
            <person name="Wang L."/>
        </authorList>
    </citation>
    <scope>NUCLEOTIDE SEQUENCE [LARGE SCALE GENOMIC DNA]</scope>
    <source>
        <strain evidence="10 11">WL0086</strain>
    </source>
</reference>
<dbReference type="SMART" id="SM00091">
    <property type="entry name" value="PAS"/>
    <property type="match status" value="1"/>
</dbReference>
<keyword evidence="5" id="KW-0472">Membrane</keyword>
<dbReference type="InterPro" id="IPR013656">
    <property type="entry name" value="PAS_4"/>
</dbReference>
<keyword evidence="11" id="KW-1185">Reference proteome</keyword>
<dbReference type="InterPro" id="IPR000014">
    <property type="entry name" value="PAS"/>
</dbReference>
<dbReference type="InterPro" id="IPR004358">
    <property type="entry name" value="Sig_transdc_His_kin-like_C"/>
</dbReference>
<dbReference type="PROSITE" id="PS50112">
    <property type="entry name" value="PAS"/>
    <property type="match status" value="1"/>
</dbReference>
<dbReference type="Pfam" id="PF08448">
    <property type="entry name" value="PAS_4"/>
    <property type="match status" value="1"/>
</dbReference>